<keyword evidence="2" id="KW-1133">Transmembrane helix</keyword>
<keyword evidence="4" id="KW-1185">Reference proteome</keyword>
<dbReference type="Proteomes" id="UP000013827">
    <property type="component" value="Unassembled WGS sequence"/>
</dbReference>
<feature type="transmembrane region" description="Helical" evidence="2">
    <location>
        <begin position="213"/>
        <end position="233"/>
    </location>
</feature>
<feature type="compositionally biased region" description="Basic and acidic residues" evidence="1">
    <location>
        <begin position="253"/>
        <end position="262"/>
    </location>
</feature>
<reference evidence="3" key="2">
    <citation type="submission" date="2024-10" db="UniProtKB">
        <authorList>
            <consortium name="EnsemblProtists"/>
        </authorList>
    </citation>
    <scope>IDENTIFICATION</scope>
</reference>
<reference evidence="4" key="1">
    <citation type="journal article" date="2013" name="Nature">
        <title>Pan genome of the phytoplankton Emiliania underpins its global distribution.</title>
        <authorList>
            <person name="Read B.A."/>
            <person name="Kegel J."/>
            <person name="Klute M.J."/>
            <person name="Kuo A."/>
            <person name="Lefebvre S.C."/>
            <person name="Maumus F."/>
            <person name="Mayer C."/>
            <person name="Miller J."/>
            <person name="Monier A."/>
            <person name="Salamov A."/>
            <person name="Young J."/>
            <person name="Aguilar M."/>
            <person name="Claverie J.M."/>
            <person name="Frickenhaus S."/>
            <person name="Gonzalez K."/>
            <person name="Herman E.K."/>
            <person name="Lin Y.C."/>
            <person name="Napier J."/>
            <person name="Ogata H."/>
            <person name="Sarno A.F."/>
            <person name="Shmutz J."/>
            <person name="Schroeder D."/>
            <person name="de Vargas C."/>
            <person name="Verret F."/>
            <person name="von Dassow P."/>
            <person name="Valentin K."/>
            <person name="Van de Peer Y."/>
            <person name="Wheeler G."/>
            <person name="Dacks J.B."/>
            <person name="Delwiche C.F."/>
            <person name="Dyhrman S.T."/>
            <person name="Glockner G."/>
            <person name="John U."/>
            <person name="Richards T."/>
            <person name="Worden A.Z."/>
            <person name="Zhang X."/>
            <person name="Grigoriev I.V."/>
            <person name="Allen A.E."/>
            <person name="Bidle K."/>
            <person name="Borodovsky M."/>
            <person name="Bowler C."/>
            <person name="Brownlee C."/>
            <person name="Cock J.M."/>
            <person name="Elias M."/>
            <person name="Gladyshev V.N."/>
            <person name="Groth M."/>
            <person name="Guda C."/>
            <person name="Hadaegh A."/>
            <person name="Iglesias-Rodriguez M.D."/>
            <person name="Jenkins J."/>
            <person name="Jones B.M."/>
            <person name="Lawson T."/>
            <person name="Leese F."/>
            <person name="Lindquist E."/>
            <person name="Lobanov A."/>
            <person name="Lomsadze A."/>
            <person name="Malik S.B."/>
            <person name="Marsh M.E."/>
            <person name="Mackinder L."/>
            <person name="Mock T."/>
            <person name="Mueller-Roeber B."/>
            <person name="Pagarete A."/>
            <person name="Parker M."/>
            <person name="Probert I."/>
            <person name="Quesneville H."/>
            <person name="Raines C."/>
            <person name="Rensing S.A."/>
            <person name="Riano-Pachon D.M."/>
            <person name="Richier S."/>
            <person name="Rokitta S."/>
            <person name="Shiraiwa Y."/>
            <person name="Soanes D.M."/>
            <person name="van der Giezen M."/>
            <person name="Wahlund T.M."/>
            <person name="Williams B."/>
            <person name="Wilson W."/>
            <person name="Wolfe G."/>
            <person name="Wurch L.L."/>
        </authorList>
    </citation>
    <scope>NUCLEOTIDE SEQUENCE</scope>
</reference>
<dbReference type="AlphaFoldDB" id="A0A0D3J4L2"/>
<keyword evidence="2" id="KW-0472">Membrane</keyword>
<evidence type="ECO:0000313" key="3">
    <source>
        <dbReference type="EnsemblProtists" id="EOD18447"/>
    </source>
</evidence>
<dbReference type="EnsemblProtists" id="EOD18447">
    <property type="protein sequence ID" value="EOD18447"/>
    <property type="gene ID" value="EMIHUDRAFT_432423"/>
</dbReference>
<organism evidence="3 4">
    <name type="scientific">Emiliania huxleyi (strain CCMP1516)</name>
    <dbReference type="NCBI Taxonomy" id="280463"/>
    <lineage>
        <taxon>Eukaryota</taxon>
        <taxon>Haptista</taxon>
        <taxon>Haptophyta</taxon>
        <taxon>Prymnesiophyceae</taxon>
        <taxon>Isochrysidales</taxon>
        <taxon>Noelaerhabdaceae</taxon>
        <taxon>Emiliania</taxon>
    </lineage>
</organism>
<dbReference type="RefSeq" id="XP_005770876.1">
    <property type="nucleotide sequence ID" value="XM_005770819.1"/>
</dbReference>
<feature type="transmembrane region" description="Helical" evidence="2">
    <location>
        <begin position="21"/>
        <end position="47"/>
    </location>
</feature>
<feature type="transmembrane region" description="Helical" evidence="2">
    <location>
        <begin position="113"/>
        <end position="141"/>
    </location>
</feature>
<name>A0A0D3J4L2_EMIH1</name>
<keyword evidence="2" id="KW-0812">Transmembrane</keyword>
<feature type="region of interest" description="Disordered" evidence="1">
    <location>
        <begin position="253"/>
        <end position="272"/>
    </location>
</feature>
<dbReference type="KEGG" id="ehx:EMIHUDRAFT_432423"/>
<accession>A0A0D3J4L2</accession>
<dbReference type="PaxDb" id="2903-EOD18447"/>
<feature type="transmembrane region" description="Helical" evidence="2">
    <location>
        <begin position="67"/>
        <end position="93"/>
    </location>
</feature>
<feature type="transmembrane region" description="Helical" evidence="2">
    <location>
        <begin position="153"/>
        <end position="176"/>
    </location>
</feature>
<evidence type="ECO:0000256" key="1">
    <source>
        <dbReference type="SAM" id="MobiDB-lite"/>
    </source>
</evidence>
<protein>
    <submittedName>
        <fullName evidence="3">Uncharacterized protein</fullName>
    </submittedName>
</protein>
<feature type="transmembrane region" description="Helical" evidence="2">
    <location>
        <begin position="183"/>
        <end position="201"/>
    </location>
</feature>
<sequence>MRTERALASAERRAAALATGRWCRILLQLLPCSTPATFVTATAAAAYRSRMPGRLQQISVYAAASEASLTLFIGGAALCLIQIAALVGLRAALLLTLASPRTAAVERAFRRSVLFFCTGGAALVAAAALPCCWVDVAAGTWSGRPTLPLHNCFAFFAFGCCCLAECLDAYACFLLFHRDRVRLLGGLTPLLAGLCFTGYGFDWGHEGGKFGMGVGRTAALEWAGGIVAFCYFVPFSWRVPSLCARAQAAGCADGREGKRGMDGEEGSLRLGG</sequence>
<evidence type="ECO:0000256" key="2">
    <source>
        <dbReference type="SAM" id="Phobius"/>
    </source>
</evidence>
<dbReference type="GeneID" id="19046448"/>
<evidence type="ECO:0000313" key="4">
    <source>
        <dbReference type="Proteomes" id="UP000013827"/>
    </source>
</evidence>
<proteinExistence type="predicted"/>
<dbReference type="HOGENOM" id="CLU_1024625_0_0_1"/>